<keyword evidence="1" id="KW-0812">Transmembrane</keyword>
<keyword evidence="3" id="KW-1185">Reference proteome</keyword>
<protein>
    <submittedName>
        <fullName evidence="2">Uncharacterized protein</fullName>
    </submittedName>
</protein>
<name>A0ABP8H8I3_9SPHI</name>
<keyword evidence="1" id="KW-0472">Membrane</keyword>
<keyword evidence="1" id="KW-1133">Transmembrane helix</keyword>
<reference evidence="3" key="1">
    <citation type="journal article" date="2019" name="Int. J. Syst. Evol. Microbiol.">
        <title>The Global Catalogue of Microorganisms (GCM) 10K type strain sequencing project: providing services to taxonomists for standard genome sequencing and annotation.</title>
        <authorList>
            <consortium name="The Broad Institute Genomics Platform"/>
            <consortium name="The Broad Institute Genome Sequencing Center for Infectious Disease"/>
            <person name="Wu L."/>
            <person name="Ma J."/>
        </authorList>
    </citation>
    <scope>NUCLEOTIDE SEQUENCE [LARGE SCALE GENOMIC DNA]</scope>
    <source>
        <strain evidence="3">JCM 17705</strain>
    </source>
</reference>
<feature type="transmembrane region" description="Helical" evidence="1">
    <location>
        <begin position="111"/>
        <end position="132"/>
    </location>
</feature>
<proteinExistence type="predicted"/>
<evidence type="ECO:0000256" key="1">
    <source>
        <dbReference type="SAM" id="Phobius"/>
    </source>
</evidence>
<dbReference type="EMBL" id="BAABFT010000016">
    <property type="protein sequence ID" value="GAA4335839.1"/>
    <property type="molecule type" value="Genomic_DNA"/>
</dbReference>
<dbReference type="RefSeq" id="WP_345213356.1">
    <property type="nucleotide sequence ID" value="NZ_BAABFT010000016.1"/>
</dbReference>
<gene>
    <name evidence="2" type="ORF">GCM10023149_44110</name>
</gene>
<sequence length="138" mass="15966">MSTPDNFTQNNLNRQQISLDWWQKRRLHYNKGLVIAGIIAFVLYVILGSLLIAPHDEEFEITLFTMFFQGVGYLIMMGVANLFYTLGYAVDAGFNTTDNDAFRVRLYKLGYWFSFGLPFLVPLAVVLKYIFILCQMNL</sequence>
<evidence type="ECO:0000313" key="3">
    <source>
        <dbReference type="Proteomes" id="UP001500582"/>
    </source>
</evidence>
<feature type="transmembrane region" description="Helical" evidence="1">
    <location>
        <begin position="33"/>
        <end position="54"/>
    </location>
</feature>
<feature type="transmembrane region" description="Helical" evidence="1">
    <location>
        <begin position="66"/>
        <end position="90"/>
    </location>
</feature>
<comment type="caution">
    <text evidence="2">The sequence shown here is derived from an EMBL/GenBank/DDBJ whole genome shotgun (WGS) entry which is preliminary data.</text>
</comment>
<accession>A0ABP8H8I3</accession>
<evidence type="ECO:0000313" key="2">
    <source>
        <dbReference type="EMBL" id="GAA4335839.1"/>
    </source>
</evidence>
<dbReference type="Proteomes" id="UP001500582">
    <property type="component" value="Unassembled WGS sequence"/>
</dbReference>
<organism evidence="2 3">
    <name type="scientific">Mucilaginibacter gynuensis</name>
    <dbReference type="NCBI Taxonomy" id="1302236"/>
    <lineage>
        <taxon>Bacteria</taxon>
        <taxon>Pseudomonadati</taxon>
        <taxon>Bacteroidota</taxon>
        <taxon>Sphingobacteriia</taxon>
        <taxon>Sphingobacteriales</taxon>
        <taxon>Sphingobacteriaceae</taxon>
        <taxon>Mucilaginibacter</taxon>
    </lineage>
</organism>